<dbReference type="EMBL" id="GAMC01009231">
    <property type="protein sequence ID" value="JAB97324.1"/>
    <property type="molecule type" value="mRNA"/>
</dbReference>
<dbReference type="InterPro" id="IPR048263">
    <property type="entry name" value="Arb2"/>
</dbReference>
<proteinExistence type="evidence at transcript level"/>
<protein>
    <submittedName>
        <fullName evidence="2">UPF0528 protein CG10038</fullName>
    </submittedName>
</protein>
<gene>
    <name evidence="2" type="primary">U528</name>
</gene>
<feature type="non-terminal residue" evidence="2">
    <location>
        <position position="1"/>
    </location>
</feature>
<evidence type="ECO:0000259" key="1">
    <source>
        <dbReference type="Pfam" id="PF22749"/>
    </source>
</evidence>
<feature type="domain" description="Arb2" evidence="1">
    <location>
        <begin position="74"/>
        <end position="297"/>
    </location>
</feature>
<dbReference type="AlphaFoldDB" id="W8C535"/>
<dbReference type="Pfam" id="PF22749">
    <property type="entry name" value="Arb2"/>
    <property type="match status" value="1"/>
</dbReference>
<organism evidence="2">
    <name type="scientific">Ceratitis capitata</name>
    <name type="common">Mediterranean fruit fly</name>
    <name type="synonym">Tephritis capitata</name>
    <dbReference type="NCBI Taxonomy" id="7213"/>
    <lineage>
        <taxon>Eukaryota</taxon>
        <taxon>Metazoa</taxon>
        <taxon>Ecdysozoa</taxon>
        <taxon>Arthropoda</taxon>
        <taxon>Hexapoda</taxon>
        <taxon>Insecta</taxon>
        <taxon>Pterygota</taxon>
        <taxon>Neoptera</taxon>
        <taxon>Endopterygota</taxon>
        <taxon>Diptera</taxon>
        <taxon>Brachycera</taxon>
        <taxon>Muscomorpha</taxon>
        <taxon>Tephritoidea</taxon>
        <taxon>Tephritidae</taxon>
        <taxon>Ceratitis</taxon>
        <taxon>Ceratitis</taxon>
    </lineage>
</organism>
<dbReference type="GO" id="GO:0031048">
    <property type="term" value="P:regulatory ncRNA-mediated heterochromatin formation"/>
    <property type="evidence" value="ECO:0007669"/>
    <property type="project" value="TreeGrafter"/>
</dbReference>
<sequence>LSCFLVGNVKFCASNFFSSSFLAHRTEGKQTIAALQTFEFNISVKNIIDFLAHPVRGSEFESMSSAEKSGLALKKLKEFGYAFNADGQLRKIDEITGEPGEEPFKFSLFEDHAKNQEHYEKLADQIPDIVYDLLEQNGLSRTYVPEDIPQEQATFIFTKPHKLEQPKKLLVIIHGSGYVRAGQWARSLIINNSLDHGTQIPYIKRAESLGYDILVTNTNDNYRNINGESKPIPRVGSASAHARYVWEKYVMACKPESVAIVAHSYGGAIAMDLANRFTQFFEESVFAIALTDSAHFQIPGKAKNVVLDIACNWVSGSAPLDTEIYTGEGEMRSVSAGHPKHEWTSYSAFESVFKFLEDKYEHANALRSGSKKSKKEA</sequence>
<dbReference type="Gene3D" id="3.40.50.1820">
    <property type="entry name" value="alpha/beta hydrolase"/>
    <property type="match status" value="1"/>
</dbReference>
<dbReference type="InterPro" id="IPR053858">
    <property type="entry name" value="Arb2_dom"/>
</dbReference>
<dbReference type="PANTHER" id="PTHR21357:SF4">
    <property type="entry name" value="FAM172 FAMILY PROTEIN HOMOLOG CG10038"/>
    <property type="match status" value="1"/>
</dbReference>
<evidence type="ECO:0000313" key="2">
    <source>
        <dbReference type="EMBL" id="JAB97324.1"/>
    </source>
</evidence>
<reference evidence="2" key="2">
    <citation type="journal article" date="2014" name="BMC Genomics">
        <title>A genomic perspective to assessing quality of mass-reared SIT flies used in Mediterranean fruit fly (Ceratitis capitata) eradication in California.</title>
        <authorList>
            <person name="Calla B."/>
            <person name="Hall B."/>
            <person name="Hou S."/>
            <person name="Geib S.M."/>
        </authorList>
    </citation>
    <scope>NUCLEOTIDE SEQUENCE</scope>
</reference>
<dbReference type="PANTHER" id="PTHR21357">
    <property type="entry name" value="FAM172 FAMILY PROTEIN HOMOLOG CG10038"/>
    <property type="match status" value="1"/>
</dbReference>
<reference evidence="2" key="1">
    <citation type="submission" date="2013-07" db="EMBL/GenBank/DDBJ databases">
        <authorList>
            <person name="Geib S."/>
        </authorList>
    </citation>
    <scope>NUCLEOTIDE SEQUENCE</scope>
</reference>
<dbReference type="SUPFAM" id="SSF53474">
    <property type="entry name" value="alpha/beta-Hydrolases"/>
    <property type="match status" value="1"/>
</dbReference>
<dbReference type="OrthoDB" id="421951at2759"/>
<dbReference type="GO" id="GO:0035197">
    <property type="term" value="F:siRNA binding"/>
    <property type="evidence" value="ECO:0007669"/>
    <property type="project" value="TreeGrafter"/>
</dbReference>
<accession>W8C535</accession>
<dbReference type="InterPro" id="IPR029058">
    <property type="entry name" value="AB_hydrolase_fold"/>
</dbReference>
<name>W8C535_CERCA</name>
<dbReference type="GO" id="GO:0005634">
    <property type="term" value="C:nucleus"/>
    <property type="evidence" value="ECO:0007669"/>
    <property type="project" value="TreeGrafter"/>
</dbReference>